<protein>
    <submittedName>
        <fullName evidence="2">Uncharacterized protein</fullName>
    </submittedName>
</protein>
<accession>A0A5C6A3U9</accession>
<evidence type="ECO:0000256" key="1">
    <source>
        <dbReference type="SAM" id="MobiDB-lite"/>
    </source>
</evidence>
<proteinExistence type="predicted"/>
<evidence type="ECO:0000313" key="2">
    <source>
        <dbReference type="EMBL" id="TWT93093.1"/>
    </source>
</evidence>
<comment type="caution">
    <text evidence="2">The sequence shown here is derived from an EMBL/GenBank/DDBJ whole genome shotgun (WGS) entry which is preliminary data.</text>
</comment>
<dbReference type="AlphaFoldDB" id="A0A5C6A3U9"/>
<evidence type="ECO:0000313" key="3">
    <source>
        <dbReference type="Proteomes" id="UP000316213"/>
    </source>
</evidence>
<dbReference type="EMBL" id="SJPM01000010">
    <property type="protein sequence ID" value="TWT93093.1"/>
    <property type="molecule type" value="Genomic_DNA"/>
</dbReference>
<reference evidence="2 3" key="1">
    <citation type="submission" date="2019-02" db="EMBL/GenBank/DDBJ databases">
        <title>Deep-cultivation of Planctomycetes and their phenomic and genomic characterization uncovers novel biology.</title>
        <authorList>
            <person name="Wiegand S."/>
            <person name="Jogler M."/>
            <person name="Boedeker C."/>
            <person name="Pinto D."/>
            <person name="Vollmers J."/>
            <person name="Rivas-Marin E."/>
            <person name="Kohn T."/>
            <person name="Peeters S.H."/>
            <person name="Heuer A."/>
            <person name="Rast P."/>
            <person name="Oberbeckmann S."/>
            <person name="Bunk B."/>
            <person name="Jeske O."/>
            <person name="Meyerdierks A."/>
            <person name="Storesund J.E."/>
            <person name="Kallscheuer N."/>
            <person name="Luecker S."/>
            <person name="Lage O.M."/>
            <person name="Pohl T."/>
            <person name="Merkel B.J."/>
            <person name="Hornburger P."/>
            <person name="Mueller R.-W."/>
            <person name="Bruemmer F."/>
            <person name="Labrenz M."/>
            <person name="Spormann A.M."/>
            <person name="Op Den Camp H."/>
            <person name="Overmann J."/>
            <person name="Amann R."/>
            <person name="Jetten M.S.M."/>
            <person name="Mascher T."/>
            <person name="Medema M.H."/>
            <person name="Devos D.P."/>
            <person name="Kaster A.-K."/>
            <person name="Ovreas L."/>
            <person name="Rohde M."/>
            <person name="Galperin M.Y."/>
            <person name="Jogler C."/>
        </authorList>
    </citation>
    <scope>NUCLEOTIDE SEQUENCE [LARGE SCALE GENOMIC DNA]</scope>
    <source>
        <strain evidence="2 3">Pla100</strain>
    </source>
</reference>
<sequence length="79" mass="8192">MITPSSEPNIADGNRRLGGGGFATNTRHCDGKKPVETYACRVSAEAAATQPTSMRMVPSLFGTVDGIGMSRIGIIAHAS</sequence>
<keyword evidence="3" id="KW-1185">Reference proteome</keyword>
<dbReference type="Proteomes" id="UP000316213">
    <property type="component" value="Unassembled WGS sequence"/>
</dbReference>
<feature type="region of interest" description="Disordered" evidence="1">
    <location>
        <begin position="1"/>
        <end position="28"/>
    </location>
</feature>
<organism evidence="2 3">
    <name type="scientific">Neorhodopirellula pilleata</name>
    <dbReference type="NCBI Taxonomy" id="2714738"/>
    <lineage>
        <taxon>Bacteria</taxon>
        <taxon>Pseudomonadati</taxon>
        <taxon>Planctomycetota</taxon>
        <taxon>Planctomycetia</taxon>
        <taxon>Pirellulales</taxon>
        <taxon>Pirellulaceae</taxon>
        <taxon>Neorhodopirellula</taxon>
    </lineage>
</organism>
<gene>
    <name evidence="2" type="ORF">Pla100_44100</name>
</gene>
<name>A0A5C6A3U9_9BACT</name>